<evidence type="ECO:0000256" key="2">
    <source>
        <dbReference type="ARBA" id="ARBA00022692"/>
    </source>
</evidence>
<dbReference type="EMBL" id="JACEGA010000001">
    <property type="protein sequence ID" value="MBB2182308.1"/>
    <property type="molecule type" value="Genomic_DNA"/>
</dbReference>
<feature type="transmembrane region" description="Helical" evidence="5">
    <location>
        <begin position="73"/>
        <end position="91"/>
    </location>
</feature>
<organism evidence="6 7">
    <name type="scientific">Variimorphobacter saccharofermentans</name>
    <dbReference type="NCBI Taxonomy" id="2755051"/>
    <lineage>
        <taxon>Bacteria</taxon>
        <taxon>Bacillati</taxon>
        <taxon>Bacillota</taxon>
        <taxon>Clostridia</taxon>
        <taxon>Lachnospirales</taxon>
        <taxon>Lachnospiraceae</taxon>
        <taxon>Variimorphobacter</taxon>
    </lineage>
</organism>
<evidence type="ECO:0000313" key="6">
    <source>
        <dbReference type="EMBL" id="MBB2182308.1"/>
    </source>
</evidence>
<accession>A0A839JYK4</accession>
<comment type="subcellular location">
    <subcellularLocation>
        <location evidence="1">Membrane</location>
        <topology evidence="1">Multi-pass membrane protein</topology>
    </subcellularLocation>
</comment>
<dbReference type="Proteomes" id="UP000574276">
    <property type="component" value="Unassembled WGS sequence"/>
</dbReference>
<comment type="caution">
    <text evidence="6">The sequence shown here is derived from an EMBL/GenBank/DDBJ whole genome shotgun (WGS) entry which is preliminary data.</text>
</comment>
<dbReference type="GO" id="GO:0016020">
    <property type="term" value="C:membrane"/>
    <property type="evidence" value="ECO:0007669"/>
    <property type="project" value="UniProtKB-SubCell"/>
</dbReference>
<keyword evidence="4 5" id="KW-0472">Membrane</keyword>
<evidence type="ECO:0000256" key="4">
    <source>
        <dbReference type="ARBA" id="ARBA00023136"/>
    </source>
</evidence>
<dbReference type="Pfam" id="PF06541">
    <property type="entry name" value="ABC_trans_CmpB"/>
    <property type="match status" value="1"/>
</dbReference>
<evidence type="ECO:0000313" key="7">
    <source>
        <dbReference type="Proteomes" id="UP000574276"/>
    </source>
</evidence>
<evidence type="ECO:0000256" key="3">
    <source>
        <dbReference type="ARBA" id="ARBA00022989"/>
    </source>
</evidence>
<dbReference type="PANTHER" id="PTHR31746">
    <property type="entry name" value="TRANSMEMBRANE PROTEIN 229 FAMILY MEMBER"/>
    <property type="match status" value="1"/>
</dbReference>
<gene>
    <name evidence="6" type="ORF">H0486_05395</name>
</gene>
<reference evidence="6 7" key="1">
    <citation type="submission" date="2020-07" db="EMBL/GenBank/DDBJ databases">
        <title>Characterization and genome sequencing of isolate MD1, a novel member within the family Lachnospiraceae.</title>
        <authorList>
            <person name="Rettenmaier R."/>
            <person name="Di Bello L."/>
            <person name="Zinser C."/>
            <person name="Scheitz K."/>
            <person name="Liebl W."/>
            <person name="Zverlov V."/>
        </authorList>
    </citation>
    <scope>NUCLEOTIDE SEQUENCE [LARGE SCALE GENOMIC DNA]</scope>
    <source>
        <strain evidence="6 7">MD1</strain>
    </source>
</reference>
<sequence>MKTKKSFFHNFILCGFCGWCMECMWTGLASLKKHEDKTLSCHTSVWMFPIYGLAACLTPICNKLKNRNALVRGGVYAFFIYIAEYTSGVILKKYGACPWDYSKAKLNYKGVVRFDYAPAWFLAGLFFEKLLKRN</sequence>
<evidence type="ECO:0000256" key="5">
    <source>
        <dbReference type="SAM" id="Phobius"/>
    </source>
</evidence>
<feature type="transmembrane region" description="Helical" evidence="5">
    <location>
        <begin position="7"/>
        <end position="31"/>
    </location>
</feature>
<proteinExistence type="predicted"/>
<dbReference type="RefSeq" id="WP_228352033.1">
    <property type="nucleotide sequence ID" value="NZ_JACEGA010000001.1"/>
</dbReference>
<protein>
    <submittedName>
        <fullName evidence="6">Uncharacterized protein</fullName>
    </submittedName>
</protein>
<dbReference type="InterPro" id="IPR010540">
    <property type="entry name" value="CmpB_TMEM229"/>
</dbReference>
<evidence type="ECO:0000256" key="1">
    <source>
        <dbReference type="ARBA" id="ARBA00004141"/>
    </source>
</evidence>
<keyword evidence="7" id="KW-1185">Reference proteome</keyword>
<feature type="transmembrane region" description="Helical" evidence="5">
    <location>
        <begin position="43"/>
        <end position="61"/>
    </location>
</feature>
<dbReference type="AlphaFoldDB" id="A0A839JYK4"/>
<keyword evidence="3 5" id="KW-1133">Transmembrane helix</keyword>
<feature type="transmembrane region" description="Helical" evidence="5">
    <location>
        <begin position="111"/>
        <end position="131"/>
    </location>
</feature>
<keyword evidence="2 5" id="KW-0812">Transmembrane</keyword>
<name>A0A839JYK4_9FIRM</name>